<keyword evidence="2" id="KW-0808">Transferase</keyword>
<evidence type="ECO:0000259" key="1">
    <source>
        <dbReference type="Pfam" id="PF00535"/>
    </source>
</evidence>
<dbReference type="PANTHER" id="PTHR22916">
    <property type="entry name" value="GLYCOSYLTRANSFERASE"/>
    <property type="match status" value="1"/>
</dbReference>
<gene>
    <name evidence="2" type="ORF">EXM42_06065</name>
</gene>
<proteinExistence type="predicted"/>
<feature type="domain" description="Glycosyltransferase 2-like" evidence="1">
    <location>
        <begin position="5"/>
        <end position="165"/>
    </location>
</feature>
<accession>A0A6M0SZ26</accession>
<dbReference type="Pfam" id="PF00535">
    <property type="entry name" value="Glycos_transf_2"/>
    <property type="match status" value="1"/>
</dbReference>
<dbReference type="Gene3D" id="3.90.550.10">
    <property type="entry name" value="Spore Coat Polysaccharide Biosynthesis Protein SpsA, Chain A"/>
    <property type="match status" value="1"/>
</dbReference>
<reference evidence="2 3" key="1">
    <citation type="submission" date="2019-02" db="EMBL/GenBank/DDBJ databases">
        <title>Genome sequencing of Clostridium botulinum clinical isolates.</title>
        <authorList>
            <person name="Brunt J."/>
            <person name="Van Vliet A.H.M."/>
            <person name="Stringer S.C."/>
            <person name="Grant K.A."/>
            <person name="Carter A.C."/>
            <person name="Peck M.W."/>
        </authorList>
    </citation>
    <scope>NUCLEOTIDE SEQUENCE [LARGE SCALE GENOMIC DNA]</scope>
    <source>
        <strain evidence="2 3">R1125/03</strain>
    </source>
</reference>
<name>A0A6M0SZ26_CLOBO</name>
<evidence type="ECO:0000313" key="2">
    <source>
        <dbReference type="EMBL" id="NFA59970.1"/>
    </source>
</evidence>
<dbReference type="SUPFAM" id="SSF53448">
    <property type="entry name" value="Nucleotide-diphospho-sugar transferases"/>
    <property type="match status" value="1"/>
</dbReference>
<dbReference type="AlphaFoldDB" id="A0A6M0SZ26"/>
<dbReference type="GO" id="GO:0016758">
    <property type="term" value="F:hexosyltransferase activity"/>
    <property type="evidence" value="ECO:0007669"/>
    <property type="project" value="UniProtKB-ARBA"/>
</dbReference>
<evidence type="ECO:0000313" key="3">
    <source>
        <dbReference type="Proteomes" id="UP000473089"/>
    </source>
</evidence>
<dbReference type="Proteomes" id="UP000473089">
    <property type="component" value="Unassembled WGS sequence"/>
</dbReference>
<sequence length="435" mass="50287">MPLLSIVIPVYNVQNYLEQCLNSILNQDFKDYEVILVDNGSTDKSGGICDNYALEHENIKVIHLYKNCLPAGARNIGLKNAMGKYVHFCDSDDYYIKDSFSYISNTINETFPDVIVGRFISKPEKGAFHFNDVNYSIRIFKKMNTDVIVDHLSNFSDSICTVWRFIVNRKFLIKNKITFLEGYNCEDEEWVPKLICTANTFSLIEEPFYCYRPRKSGSITSTKTYMNGSRSQLATAISLLKFLKEKNCIGIRKNYIMSRVKFLIGLFSTRCDTFIRSEMTELAKIIEDNMEYFNCLKEICKTGELFDFVNRYGSYVGLSLYRTYIIEKTIEKIYGNEDKKIYIFPTGYNGEGTARILKNAGYKVEGFLDNSDTKNGCVIDDLEVNLPSILKNIDDERLSNIFIIISTQKKRVVEILRNQLKSLNIKENQFAIRIY</sequence>
<protein>
    <submittedName>
        <fullName evidence="2">Glycosyltransferase family 2 protein</fullName>
    </submittedName>
</protein>
<dbReference type="CDD" id="cd00761">
    <property type="entry name" value="Glyco_tranf_GTA_type"/>
    <property type="match status" value="1"/>
</dbReference>
<dbReference type="InterPro" id="IPR001173">
    <property type="entry name" value="Glyco_trans_2-like"/>
</dbReference>
<comment type="caution">
    <text evidence="2">The sequence shown here is derived from an EMBL/GenBank/DDBJ whole genome shotgun (WGS) entry which is preliminary data.</text>
</comment>
<dbReference type="PANTHER" id="PTHR22916:SF3">
    <property type="entry name" value="UDP-GLCNAC:BETAGAL BETA-1,3-N-ACETYLGLUCOSAMINYLTRANSFERASE-LIKE PROTEIN 1"/>
    <property type="match status" value="1"/>
</dbReference>
<dbReference type="EMBL" id="SGJP01000010">
    <property type="protein sequence ID" value="NFA59970.1"/>
    <property type="molecule type" value="Genomic_DNA"/>
</dbReference>
<dbReference type="InterPro" id="IPR029044">
    <property type="entry name" value="Nucleotide-diphossugar_trans"/>
</dbReference>
<organism evidence="2 3">
    <name type="scientific">Clostridium botulinum</name>
    <dbReference type="NCBI Taxonomy" id="1491"/>
    <lineage>
        <taxon>Bacteria</taxon>
        <taxon>Bacillati</taxon>
        <taxon>Bacillota</taxon>
        <taxon>Clostridia</taxon>
        <taxon>Eubacteriales</taxon>
        <taxon>Clostridiaceae</taxon>
        <taxon>Clostridium</taxon>
    </lineage>
</organism>